<name>A0AAD4QYN4_9BILA</name>
<sequence length="544" mass="62891">MYSFRRRSTIHRPSPRHPSQLISGRIRKEQKNCASTNPQTSPEGCYESTQNDDSETPFGNGLSPNSPQTNVKPNGETCRRNSALGDLVDISMKNCRVANDDFERGFTPCMYPISGALNPVAVFLRMFGYFPQYLHRSRMGISTSKNRRFLPKRIVILFWTAAIFILNLYFFRYNLQILIKYNEKFGVMHSTTVSAAITTTKPFVNFCLIAVFLIKASAHIKMLTRFDSVDRAFWSVFAQTPNIRILSIKFFIGIFIVFCIPLTYRIFESLKLTETQPRSVLEWLTDYSFVLVPLFSVWNLLPLLYYVLCNRLVCFWARLLEQSMLAEHKHRKYSLKFYYQQFLRITEAQKAIGGLFNPFVLFSLSWSLTILCLTIYFITQPTSSLSQPITESQIRSETFRRMLTERVRLNLGWSFLQIIVALTHICVICATGTVTNEQTRNILTAVLTIIPDTNAELDRFQISCFVHKMSTQYMWGMTVWRAFPLERTTLFTVVSAIITYSFLLLKLKDNTYSIQSPIMLSNPTWMQLVKNYTEMQLNASAVSV</sequence>
<keyword evidence="2" id="KW-1133">Transmembrane helix</keyword>
<organism evidence="3 4">
    <name type="scientific">Ditylenchus destructor</name>
    <dbReference type="NCBI Taxonomy" id="166010"/>
    <lineage>
        <taxon>Eukaryota</taxon>
        <taxon>Metazoa</taxon>
        <taxon>Ecdysozoa</taxon>
        <taxon>Nematoda</taxon>
        <taxon>Chromadorea</taxon>
        <taxon>Rhabditida</taxon>
        <taxon>Tylenchina</taxon>
        <taxon>Tylenchomorpha</taxon>
        <taxon>Sphaerularioidea</taxon>
        <taxon>Anguinidae</taxon>
        <taxon>Anguininae</taxon>
        <taxon>Ditylenchus</taxon>
    </lineage>
</organism>
<feature type="transmembrane region" description="Helical" evidence="2">
    <location>
        <begin position="154"/>
        <end position="173"/>
    </location>
</feature>
<keyword evidence="2" id="KW-0812">Transmembrane</keyword>
<reference evidence="3" key="1">
    <citation type="submission" date="2022-01" db="EMBL/GenBank/DDBJ databases">
        <title>Genome Sequence Resource for Two Populations of Ditylenchus destructor, the Migratory Endoparasitic Phytonematode.</title>
        <authorList>
            <person name="Zhang H."/>
            <person name="Lin R."/>
            <person name="Xie B."/>
        </authorList>
    </citation>
    <scope>NUCLEOTIDE SEQUENCE</scope>
    <source>
        <strain evidence="3">BazhouSP</strain>
    </source>
</reference>
<evidence type="ECO:0008006" key="5">
    <source>
        <dbReference type="Google" id="ProtNLM"/>
    </source>
</evidence>
<dbReference type="GO" id="GO:0030425">
    <property type="term" value="C:dendrite"/>
    <property type="evidence" value="ECO:0007669"/>
    <property type="project" value="TreeGrafter"/>
</dbReference>
<feature type="transmembrane region" description="Helical" evidence="2">
    <location>
        <begin position="359"/>
        <end position="378"/>
    </location>
</feature>
<dbReference type="GO" id="GO:0043025">
    <property type="term" value="C:neuronal cell body"/>
    <property type="evidence" value="ECO:0007669"/>
    <property type="project" value="TreeGrafter"/>
</dbReference>
<keyword evidence="4" id="KW-1185">Reference proteome</keyword>
<evidence type="ECO:0000313" key="3">
    <source>
        <dbReference type="EMBL" id="KAI1698580.1"/>
    </source>
</evidence>
<feature type="transmembrane region" description="Helical" evidence="2">
    <location>
        <begin position="250"/>
        <end position="267"/>
    </location>
</feature>
<feature type="compositionally biased region" description="Polar residues" evidence="1">
    <location>
        <begin position="32"/>
        <end position="49"/>
    </location>
</feature>
<evidence type="ECO:0000313" key="4">
    <source>
        <dbReference type="Proteomes" id="UP001201812"/>
    </source>
</evidence>
<evidence type="ECO:0000256" key="1">
    <source>
        <dbReference type="SAM" id="MobiDB-lite"/>
    </source>
</evidence>
<dbReference type="AlphaFoldDB" id="A0AAD4QYN4"/>
<gene>
    <name evidence="3" type="ORF">DdX_17828</name>
</gene>
<feature type="transmembrane region" description="Helical" evidence="2">
    <location>
        <begin position="287"/>
        <end position="308"/>
    </location>
</feature>
<feature type="compositionally biased region" description="Polar residues" evidence="1">
    <location>
        <begin position="62"/>
        <end position="72"/>
    </location>
</feature>
<keyword evidence="2" id="KW-0472">Membrane</keyword>
<feature type="compositionally biased region" description="Basic residues" evidence="1">
    <location>
        <begin position="1"/>
        <end position="15"/>
    </location>
</feature>
<feature type="transmembrane region" description="Helical" evidence="2">
    <location>
        <begin position="411"/>
        <end position="434"/>
    </location>
</feature>
<dbReference type="GO" id="GO:0030424">
    <property type="term" value="C:axon"/>
    <property type="evidence" value="ECO:0007669"/>
    <property type="project" value="TreeGrafter"/>
</dbReference>
<feature type="transmembrane region" description="Helical" evidence="2">
    <location>
        <begin position="193"/>
        <end position="214"/>
    </location>
</feature>
<feature type="transmembrane region" description="Helical" evidence="2">
    <location>
        <begin position="489"/>
        <end position="507"/>
    </location>
</feature>
<accession>A0AAD4QYN4</accession>
<dbReference type="Proteomes" id="UP001201812">
    <property type="component" value="Unassembled WGS sequence"/>
</dbReference>
<evidence type="ECO:0000256" key="2">
    <source>
        <dbReference type="SAM" id="Phobius"/>
    </source>
</evidence>
<proteinExistence type="predicted"/>
<protein>
    <recommendedName>
        <fullName evidence="5">Gustatory receptor</fullName>
    </recommendedName>
</protein>
<feature type="region of interest" description="Disordered" evidence="1">
    <location>
        <begin position="1"/>
        <end position="76"/>
    </location>
</feature>
<dbReference type="PANTHER" id="PTHR21143:SF121">
    <property type="entry name" value="GUSTATORY AND ODORANT RECEPTOR 21A"/>
    <property type="match status" value="1"/>
</dbReference>
<dbReference type="PANTHER" id="PTHR21143">
    <property type="entry name" value="INVERTEBRATE GUSTATORY RECEPTOR"/>
    <property type="match status" value="1"/>
</dbReference>
<dbReference type="EMBL" id="JAKKPZ010000212">
    <property type="protein sequence ID" value="KAI1698580.1"/>
    <property type="molecule type" value="Genomic_DNA"/>
</dbReference>
<comment type="caution">
    <text evidence="3">The sequence shown here is derived from an EMBL/GenBank/DDBJ whole genome shotgun (WGS) entry which is preliminary data.</text>
</comment>